<proteinExistence type="predicted"/>
<evidence type="ECO:0000313" key="1">
    <source>
        <dbReference type="EMBL" id="KAF2228621.1"/>
    </source>
</evidence>
<dbReference type="AlphaFoldDB" id="A0A6A6GSJ1"/>
<organism evidence="1 2">
    <name type="scientific">Viridothelium virens</name>
    <name type="common">Speckled blister lichen</name>
    <name type="synonym">Trypethelium virens</name>
    <dbReference type="NCBI Taxonomy" id="1048519"/>
    <lineage>
        <taxon>Eukaryota</taxon>
        <taxon>Fungi</taxon>
        <taxon>Dikarya</taxon>
        <taxon>Ascomycota</taxon>
        <taxon>Pezizomycotina</taxon>
        <taxon>Dothideomycetes</taxon>
        <taxon>Dothideomycetes incertae sedis</taxon>
        <taxon>Trypetheliales</taxon>
        <taxon>Trypetheliaceae</taxon>
        <taxon>Viridothelium</taxon>
    </lineage>
</organism>
<reference evidence="1" key="1">
    <citation type="journal article" date="2020" name="Stud. Mycol.">
        <title>101 Dothideomycetes genomes: a test case for predicting lifestyles and emergence of pathogens.</title>
        <authorList>
            <person name="Haridas S."/>
            <person name="Albert R."/>
            <person name="Binder M."/>
            <person name="Bloem J."/>
            <person name="Labutti K."/>
            <person name="Salamov A."/>
            <person name="Andreopoulos B."/>
            <person name="Baker S."/>
            <person name="Barry K."/>
            <person name="Bills G."/>
            <person name="Bluhm B."/>
            <person name="Cannon C."/>
            <person name="Castanera R."/>
            <person name="Culley D."/>
            <person name="Daum C."/>
            <person name="Ezra D."/>
            <person name="Gonzalez J."/>
            <person name="Henrissat B."/>
            <person name="Kuo A."/>
            <person name="Liang C."/>
            <person name="Lipzen A."/>
            <person name="Lutzoni F."/>
            <person name="Magnuson J."/>
            <person name="Mondo S."/>
            <person name="Nolan M."/>
            <person name="Ohm R."/>
            <person name="Pangilinan J."/>
            <person name="Park H.-J."/>
            <person name="Ramirez L."/>
            <person name="Alfaro M."/>
            <person name="Sun H."/>
            <person name="Tritt A."/>
            <person name="Yoshinaga Y."/>
            <person name="Zwiers L.-H."/>
            <person name="Turgeon B."/>
            <person name="Goodwin S."/>
            <person name="Spatafora J."/>
            <person name="Crous P."/>
            <person name="Grigoriev I."/>
        </authorList>
    </citation>
    <scope>NUCLEOTIDE SEQUENCE</scope>
    <source>
        <strain evidence="1">Tuck. ex Michener</strain>
    </source>
</reference>
<dbReference type="Pfam" id="PF13095">
    <property type="entry name" value="FTA2"/>
    <property type="match status" value="2"/>
</dbReference>
<dbReference type="InterPro" id="IPR025213">
    <property type="entry name" value="Sim4_Fta2"/>
</dbReference>
<protein>
    <recommendedName>
        <fullName evidence="3">Protein kinase domain-containing protein</fullName>
    </recommendedName>
</protein>
<keyword evidence="2" id="KW-1185">Reference proteome</keyword>
<evidence type="ECO:0000313" key="2">
    <source>
        <dbReference type="Proteomes" id="UP000800092"/>
    </source>
</evidence>
<dbReference type="OrthoDB" id="3432781at2759"/>
<name>A0A6A6GSJ1_VIRVR</name>
<dbReference type="EMBL" id="ML991905">
    <property type="protein sequence ID" value="KAF2228621.1"/>
    <property type="molecule type" value="Genomic_DNA"/>
</dbReference>
<evidence type="ECO:0008006" key="3">
    <source>
        <dbReference type="Google" id="ProtNLM"/>
    </source>
</evidence>
<dbReference type="Proteomes" id="UP000800092">
    <property type="component" value="Unassembled WGS sequence"/>
</dbReference>
<gene>
    <name evidence="1" type="ORF">EV356DRAFT_56184</name>
</gene>
<sequence length="294" mass="33978">MYSIPKYDLQTAVELPPCQGPKLRRFRDFAGNIKFKKLLSNPVTEDSGAEKKRVDSSDISTGGHGYVFEIDIEGETFALKIFKFCSIRKLRQAYASAWSDEVNDEILIYHSDPFFAECRAYGRMNEVSSVQESGKRNDPTVISRRKSDRTGRELAAPCHGFLALSTAKYDKIFRESFGIKDWSRSEDDKKLSQDQRQPFRALVKTFLGSEKSMRRPRKMLDDLKDLRSLGIFQRDIFARNYVDGLLVDFSLAETDPYWIWDLIRDEGRLLEKRKNAELHLMLFTELGRQTAASR</sequence>
<accession>A0A6A6GSJ1</accession>